<name>A0A6A8LAT6_BACVE</name>
<feature type="binding site" evidence="8 12">
    <location>
        <position position="231"/>
    </location>
    <ligand>
        <name>substrate</name>
    </ligand>
</feature>
<sequence>MNITAVKRSERFSLKRSIDSGTEEQRKTVRGIIEDVRQNGDKAVLAYTKTFDGISLNQMAVSAEEITEAYRLLDDQLLEVIRQAIANIKEYHERQLQSSWFYHRKDGSMLGQKITALDSAGVYVPGGTAAYPSSVLMNVIPALAAGVERIVLVSPPGKDGRLSPGVLAAASELGIKEIYKAGGAQAIAALAYGTETIQPVDKITGPGNIFVALAKREVFGVVDIDMIAGPSEIVVLADDTAVPKEVAADLLSQAEHDMLSSSVLVTDSQKLAEAVSDEVNKQLQTLPRKEIAEASIRDHGRIYITESMEDAVDTVNELAPEHLEIMTHSPEALLGSIRHAGAIFLGRYSAEPVGDYFAGPNHVLPTNGTARFSSPLNVTDFQKKSSIISYSRKAFETHADSISAFARLEGLEAHARSIEARNGGMTDEKSGTRQNNK</sequence>
<dbReference type="RefSeq" id="WP_014305906.1">
    <property type="nucleotide sequence ID" value="NZ_AP028932.1"/>
</dbReference>
<dbReference type="EC" id="1.1.1.23" evidence="3 8"/>
<evidence type="ECO:0000256" key="10">
    <source>
        <dbReference type="PIRSR" id="PIRSR000099-1"/>
    </source>
</evidence>
<organism evidence="15">
    <name type="scientific">Bacillus velezensis</name>
    <dbReference type="NCBI Taxonomy" id="492670"/>
    <lineage>
        <taxon>Bacteria</taxon>
        <taxon>Bacillati</taxon>
        <taxon>Bacillota</taxon>
        <taxon>Bacilli</taxon>
        <taxon>Bacillales</taxon>
        <taxon>Bacillaceae</taxon>
        <taxon>Bacillus</taxon>
        <taxon>Bacillus amyloliquefaciens group</taxon>
    </lineage>
</organism>
<evidence type="ECO:0000256" key="11">
    <source>
        <dbReference type="PIRSR" id="PIRSR000099-2"/>
    </source>
</evidence>
<dbReference type="InterPro" id="IPR016161">
    <property type="entry name" value="Ald_DH/histidinol_DH"/>
</dbReference>
<dbReference type="PANTHER" id="PTHR21256:SF2">
    <property type="entry name" value="HISTIDINE BIOSYNTHESIS TRIFUNCTIONAL PROTEIN"/>
    <property type="match status" value="1"/>
</dbReference>
<evidence type="ECO:0000313" key="15">
    <source>
        <dbReference type="EMBL" id="MSE00915.1"/>
    </source>
</evidence>
<comment type="function">
    <text evidence="1 8">Catalyzes the sequential NAD-dependent oxidations of L-histidinol to L-histidinaldehyde and then to L-histidine.</text>
</comment>
<dbReference type="InterPro" id="IPR022695">
    <property type="entry name" value="Histidinol_DH_monofunct"/>
</dbReference>
<evidence type="ECO:0000256" key="3">
    <source>
        <dbReference type="ARBA" id="ARBA00012965"/>
    </source>
</evidence>
<comment type="catalytic activity">
    <reaction evidence="7 8">
        <text>L-histidinol + 2 NAD(+) + H2O = L-histidine + 2 NADH + 3 H(+)</text>
        <dbReference type="Rhea" id="RHEA:20641"/>
        <dbReference type="ChEBI" id="CHEBI:15377"/>
        <dbReference type="ChEBI" id="CHEBI:15378"/>
        <dbReference type="ChEBI" id="CHEBI:57540"/>
        <dbReference type="ChEBI" id="CHEBI:57595"/>
        <dbReference type="ChEBI" id="CHEBI:57699"/>
        <dbReference type="ChEBI" id="CHEBI:57945"/>
        <dbReference type="EC" id="1.1.1.23"/>
    </reaction>
</comment>
<reference evidence="15" key="1">
    <citation type="submission" date="2019-11" db="EMBL/GenBank/DDBJ databases">
        <title>Draft Genome Sequence of Plant Growth-Promoting Rhizosphere-Associated Bacteria.</title>
        <authorList>
            <person name="Vasilyev I.Y."/>
            <person name="Radchenko V."/>
            <person name="Ilnitskaya E.V."/>
        </authorList>
    </citation>
    <scope>NUCLEOTIDE SEQUENCE</scope>
    <source>
        <strain evidence="15">VRA_517_n</strain>
    </source>
</reference>
<feature type="binding site" evidence="8 12">
    <location>
        <position position="409"/>
    </location>
    <ligand>
        <name>substrate</name>
    </ligand>
</feature>
<feature type="binding site" evidence="8 13">
    <location>
        <position position="414"/>
    </location>
    <ligand>
        <name>Zn(2+)</name>
        <dbReference type="ChEBI" id="CHEBI:29105"/>
    </ligand>
</feature>
<keyword evidence="8 11" id="KW-0520">NAD</keyword>
<comment type="pathway">
    <text evidence="8">Amino-acid biosynthesis; L-histidine biosynthesis; L-histidine from 5-phospho-alpha-D-ribose 1-diphosphate: step 9/9.</text>
</comment>
<evidence type="ECO:0000256" key="14">
    <source>
        <dbReference type="RuleBase" id="RU004175"/>
    </source>
</evidence>
<keyword evidence="8" id="KW-0028">Amino-acid biosynthesis</keyword>
<dbReference type="GO" id="GO:0005829">
    <property type="term" value="C:cytosol"/>
    <property type="evidence" value="ECO:0007669"/>
    <property type="project" value="TreeGrafter"/>
</dbReference>
<dbReference type="PANTHER" id="PTHR21256">
    <property type="entry name" value="HISTIDINOL DEHYDROGENASE HDH"/>
    <property type="match status" value="1"/>
</dbReference>
<dbReference type="FunFam" id="3.40.50.1980:FF:000026">
    <property type="entry name" value="Histidinol dehydrogenase"/>
    <property type="match status" value="1"/>
</dbReference>
<feature type="binding site" evidence="8 13">
    <location>
        <position position="355"/>
    </location>
    <ligand>
        <name>Zn(2+)</name>
        <dbReference type="ChEBI" id="CHEBI:29105"/>
    </ligand>
</feature>
<dbReference type="Gene3D" id="1.20.5.1300">
    <property type="match status" value="1"/>
</dbReference>
<dbReference type="FunFam" id="1.20.5.1300:FF:000006">
    <property type="entry name" value="Histidinol dehydrogenase"/>
    <property type="match status" value="1"/>
</dbReference>
<dbReference type="SMR" id="A0A6A8LAT6"/>
<comment type="similarity">
    <text evidence="2 8 9 14">Belongs to the histidinol dehydrogenase family.</text>
</comment>
<dbReference type="PRINTS" id="PR00083">
    <property type="entry name" value="HOLDHDRGNASE"/>
</dbReference>
<gene>
    <name evidence="8 15" type="primary">hisD</name>
    <name evidence="15" type="ORF">GKC39_02410</name>
</gene>
<evidence type="ECO:0000256" key="6">
    <source>
        <dbReference type="ARBA" id="ARBA00023002"/>
    </source>
</evidence>
<feature type="binding site" evidence="8 13">
    <location>
        <position position="253"/>
    </location>
    <ligand>
        <name>Zn(2+)</name>
        <dbReference type="ChEBI" id="CHEBI:29105"/>
    </ligand>
</feature>
<dbReference type="PIRSF" id="PIRSF000099">
    <property type="entry name" value="Histidinol_dh"/>
    <property type="match status" value="1"/>
</dbReference>
<evidence type="ECO:0000256" key="12">
    <source>
        <dbReference type="PIRSR" id="PIRSR000099-3"/>
    </source>
</evidence>
<dbReference type="GO" id="GO:0004399">
    <property type="term" value="F:histidinol dehydrogenase activity"/>
    <property type="evidence" value="ECO:0007669"/>
    <property type="project" value="UniProtKB-UniRule"/>
</dbReference>
<dbReference type="SUPFAM" id="SSF53720">
    <property type="entry name" value="ALDH-like"/>
    <property type="match status" value="1"/>
</dbReference>
<evidence type="ECO:0000256" key="2">
    <source>
        <dbReference type="ARBA" id="ARBA00010178"/>
    </source>
</evidence>
<dbReference type="AlphaFoldDB" id="A0A6A8LAT6"/>
<feature type="binding site" evidence="8 11">
    <location>
        <position position="185"/>
    </location>
    <ligand>
        <name>NAD(+)</name>
        <dbReference type="ChEBI" id="CHEBI:57540"/>
    </ligand>
</feature>
<dbReference type="InterPro" id="IPR001692">
    <property type="entry name" value="Histidinol_DH_CS"/>
</dbReference>
<feature type="binding site" evidence="8 11">
    <location>
        <position position="208"/>
    </location>
    <ligand>
        <name>NAD(+)</name>
        <dbReference type="ChEBI" id="CHEBI:57540"/>
    </ligand>
</feature>
<dbReference type="UniPathway" id="UPA00031">
    <property type="reaction ID" value="UER00014"/>
</dbReference>
<feature type="binding site" evidence="8 11">
    <location>
        <position position="123"/>
    </location>
    <ligand>
        <name>NAD(+)</name>
        <dbReference type="ChEBI" id="CHEBI:57540"/>
    </ligand>
</feature>
<evidence type="ECO:0000256" key="1">
    <source>
        <dbReference type="ARBA" id="ARBA00003850"/>
    </source>
</evidence>
<dbReference type="FunFam" id="3.40.50.1980:FF:000001">
    <property type="entry name" value="Histidinol dehydrogenase"/>
    <property type="match status" value="1"/>
</dbReference>
<feature type="binding site" evidence="8 12">
    <location>
        <position position="355"/>
    </location>
    <ligand>
        <name>substrate</name>
    </ligand>
</feature>
<dbReference type="GO" id="GO:0051287">
    <property type="term" value="F:NAD binding"/>
    <property type="evidence" value="ECO:0007669"/>
    <property type="project" value="InterPro"/>
</dbReference>
<evidence type="ECO:0000256" key="7">
    <source>
        <dbReference type="ARBA" id="ARBA00049489"/>
    </source>
</evidence>
<dbReference type="InterPro" id="IPR012131">
    <property type="entry name" value="Hstdl_DH"/>
</dbReference>
<proteinExistence type="inferred from homology"/>
<comment type="caution">
    <text evidence="15">The sequence shown here is derived from an EMBL/GenBank/DDBJ whole genome shotgun (WGS) entry which is preliminary data.</text>
</comment>
<keyword evidence="6 8" id="KW-0560">Oxidoreductase</keyword>
<feature type="binding site" evidence="8 13">
    <location>
        <position position="256"/>
    </location>
    <ligand>
        <name>Zn(2+)</name>
        <dbReference type="ChEBI" id="CHEBI:29105"/>
    </ligand>
</feature>
<feature type="binding site" evidence="8 12">
    <location>
        <position position="322"/>
    </location>
    <ligand>
        <name>substrate</name>
    </ligand>
</feature>
<dbReference type="CDD" id="cd06572">
    <property type="entry name" value="Histidinol_dh"/>
    <property type="match status" value="1"/>
</dbReference>
<dbReference type="GO" id="GO:0000105">
    <property type="term" value="P:L-histidine biosynthetic process"/>
    <property type="evidence" value="ECO:0007669"/>
    <property type="project" value="UniProtKB-UniRule"/>
</dbReference>
<comment type="cofactor">
    <cofactor evidence="8 13">
        <name>Zn(2+)</name>
        <dbReference type="ChEBI" id="CHEBI:29105"/>
    </cofactor>
    <text evidence="8 13">Binds 1 zinc ion per subunit.</text>
</comment>
<dbReference type="EMBL" id="WKKV01000001">
    <property type="protein sequence ID" value="MSE00915.1"/>
    <property type="molecule type" value="Genomic_DNA"/>
</dbReference>
<dbReference type="Pfam" id="PF00815">
    <property type="entry name" value="Histidinol_dh"/>
    <property type="match status" value="1"/>
</dbReference>
<dbReference type="HAMAP" id="MF_01024">
    <property type="entry name" value="HisD"/>
    <property type="match status" value="1"/>
</dbReference>
<evidence type="ECO:0000256" key="4">
    <source>
        <dbReference type="ARBA" id="ARBA00022723"/>
    </source>
</evidence>
<evidence type="ECO:0000256" key="5">
    <source>
        <dbReference type="ARBA" id="ARBA00022833"/>
    </source>
</evidence>
<feature type="binding site" evidence="8 12">
    <location>
        <position position="253"/>
    </location>
    <ligand>
        <name>substrate</name>
    </ligand>
</feature>
<accession>A0A6A8LAT6</accession>
<keyword evidence="5 8" id="KW-0862">Zinc</keyword>
<evidence type="ECO:0000256" key="8">
    <source>
        <dbReference type="HAMAP-Rule" id="MF_01024"/>
    </source>
</evidence>
<keyword evidence="8" id="KW-0368">Histidine biosynthesis</keyword>
<dbReference type="PROSITE" id="PS00611">
    <property type="entry name" value="HISOL_DEHYDROGENASE"/>
    <property type="match status" value="1"/>
</dbReference>
<dbReference type="NCBIfam" id="TIGR00069">
    <property type="entry name" value="hisD"/>
    <property type="match status" value="1"/>
</dbReference>
<evidence type="ECO:0000256" key="9">
    <source>
        <dbReference type="PIRNR" id="PIRNR000099"/>
    </source>
</evidence>
<dbReference type="Gene3D" id="3.40.50.1980">
    <property type="entry name" value="Nitrogenase molybdenum iron protein domain"/>
    <property type="match status" value="2"/>
</dbReference>
<evidence type="ECO:0000256" key="13">
    <source>
        <dbReference type="PIRSR" id="PIRSR000099-4"/>
    </source>
</evidence>
<feature type="binding site" evidence="8 12">
    <location>
        <position position="256"/>
    </location>
    <ligand>
        <name>substrate</name>
    </ligand>
</feature>
<keyword evidence="4 8" id="KW-0479">Metal-binding</keyword>
<feature type="active site" description="Proton acceptor" evidence="8 10">
    <location>
        <position position="322"/>
    </location>
</feature>
<dbReference type="GO" id="GO:0008270">
    <property type="term" value="F:zinc ion binding"/>
    <property type="evidence" value="ECO:0007669"/>
    <property type="project" value="UniProtKB-UniRule"/>
</dbReference>
<feature type="active site" description="Proton acceptor" evidence="8 10">
    <location>
        <position position="321"/>
    </location>
</feature>
<feature type="binding site" evidence="8 12">
    <location>
        <position position="414"/>
    </location>
    <ligand>
        <name>substrate</name>
    </ligand>
</feature>
<protein>
    <recommendedName>
        <fullName evidence="3 8">Histidinol dehydrogenase</fullName>
        <shortName evidence="8">HDH</shortName>
        <ecNumber evidence="3 8">1.1.1.23</ecNumber>
    </recommendedName>
</protein>